<dbReference type="InterPro" id="IPR018201">
    <property type="entry name" value="Ketoacyl_synth_AS"/>
</dbReference>
<dbReference type="PROSITE" id="PS00606">
    <property type="entry name" value="KS3_1"/>
    <property type="match status" value="1"/>
</dbReference>
<dbReference type="Proteomes" id="UP000256845">
    <property type="component" value="Unassembled WGS sequence"/>
</dbReference>
<proteinExistence type="inferred from homology"/>
<comment type="function">
    <text evidence="11">Involved in the type II fatty acid elongation cycle. Catalyzes the elongation of a wide range of acyl-ACP by the addition of two carbons from malonyl-ACP to an acyl acceptor. Can efficiently catalyze the conversion of palmitoleoyl-ACP (cis-hexadec-9-enoyl-ACP) to cis-vaccenoyl-ACP (cis-octadec-11-enoyl-ACP), an essential step in the thermal regulation of fatty acid composition.</text>
</comment>
<comment type="caution">
    <text evidence="15">The sequence shown here is derived from an EMBL/GenBank/DDBJ whole genome shotgun (WGS) entry which is preliminary data.</text>
</comment>
<comment type="catalytic activity">
    <reaction evidence="11">
        <text>a fatty acyl-[ACP] + malonyl-[ACP] + H(+) = a 3-oxoacyl-[ACP] + holo-[ACP] + CO2</text>
        <dbReference type="Rhea" id="RHEA:22836"/>
        <dbReference type="Rhea" id="RHEA-COMP:9623"/>
        <dbReference type="Rhea" id="RHEA-COMP:9685"/>
        <dbReference type="Rhea" id="RHEA-COMP:9916"/>
        <dbReference type="Rhea" id="RHEA-COMP:14125"/>
        <dbReference type="ChEBI" id="CHEBI:15378"/>
        <dbReference type="ChEBI" id="CHEBI:16526"/>
        <dbReference type="ChEBI" id="CHEBI:64479"/>
        <dbReference type="ChEBI" id="CHEBI:78449"/>
        <dbReference type="ChEBI" id="CHEBI:78776"/>
        <dbReference type="ChEBI" id="CHEBI:138651"/>
    </reaction>
</comment>
<evidence type="ECO:0000256" key="4">
    <source>
        <dbReference type="ARBA" id="ARBA00014657"/>
    </source>
</evidence>
<dbReference type="RefSeq" id="WP_115937500.1">
    <property type="nucleotide sequence ID" value="NZ_QRDW01000007.1"/>
</dbReference>
<dbReference type="PANTHER" id="PTHR11712">
    <property type="entry name" value="POLYKETIDE SYNTHASE-RELATED"/>
    <property type="match status" value="1"/>
</dbReference>
<keyword evidence="8" id="KW-0443">Lipid metabolism</keyword>
<evidence type="ECO:0000259" key="14">
    <source>
        <dbReference type="PROSITE" id="PS52004"/>
    </source>
</evidence>
<dbReference type="GO" id="GO:0005829">
    <property type="term" value="C:cytosol"/>
    <property type="evidence" value="ECO:0007669"/>
    <property type="project" value="TreeGrafter"/>
</dbReference>
<dbReference type="NCBIfam" id="TIGR03150">
    <property type="entry name" value="fabF"/>
    <property type="match status" value="1"/>
</dbReference>
<evidence type="ECO:0000256" key="6">
    <source>
        <dbReference type="ARBA" id="ARBA00022679"/>
    </source>
</evidence>
<reference evidence="15 16" key="1">
    <citation type="submission" date="2018-07" db="EMBL/GenBank/DDBJ databases">
        <title>Genomic Encyclopedia of Type Strains, Phase III (KMG-III): the genomes of soil and plant-associated and newly described type strains.</title>
        <authorList>
            <person name="Whitman W."/>
        </authorList>
    </citation>
    <scope>NUCLEOTIDE SEQUENCE [LARGE SCALE GENOMIC DNA]</scope>
    <source>
        <strain evidence="15 16">CECT 8488</strain>
    </source>
</reference>
<dbReference type="InterPro" id="IPR014030">
    <property type="entry name" value="Ketoacyl_synth_N"/>
</dbReference>
<evidence type="ECO:0000256" key="1">
    <source>
        <dbReference type="ARBA" id="ARBA00005194"/>
    </source>
</evidence>
<keyword evidence="10 11" id="KW-0012">Acyltransferase</keyword>
<dbReference type="PIRSF" id="PIRSF000447">
    <property type="entry name" value="KAS_II"/>
    <property type="match status" value="1"/>
</dbReference>
<evidence type="ECO:0000256" key="13">
    <source>
        <dbReference type="RuleBase" id="RU003694"/>
    </source>
</evidence>
<dbReference type="NCBIfam" id="NF004970">
    <property type="entry name" value="PRK06333.1"/>
    <property type="match status" value="1"/>
</dbReference>
<evidence type="ECO:0000313" key="15">
    <source>
        <dbReference type="EMBL" id="RED48553.1"/>
    </source>
</evidence>
<dbReference type="PANTHER" id="PTHR11712:SF321">
    <property type="entry name" value="3-OXOACYL-[ACYL-CARRIER-PROTEIN] SYNTHASE 2"/>
    <property type="match status" value="1"/>
</dbReference>
<name>A0A3D9HGF0_9PROT</name>
<dbReference type="OrthoDB" id="9808669at2"/>
<keyword evidence="16" id="KW-1185">Reference proteome</keyword>
<keyword evidence="6 11" id="KW-0808">Transferase</keyword>
<dbReference type="Pfam" id="PF02801">
    <property type="entry name" value="Ketoacyl-synt_C"/>
    <property type="match status" value="1"/>
</dbReference>
<evidence type="ECO:0000256" key="5">
    <source>
        <dbReference type="ARBA" id="ARBA00022516"/>
    </source>
</evidence>
<dbReference type="GO" id="GO:0006633">
    <property type="term" value="P:fatty acid biosynthetic process"/>
    <property type="evidence" value="ECO:0007669"/>
    <property type="project" value="UniProtKB-UniRule"/>
</dbReference>
<comment type="similarity">
    <text evidence="2 11 13">Belongs to the thiolase-like superfamily. Beta-ketoacyl-ACP synthases family.</text>
</comment>
<dbReference type="InterPro" id="IPR020841">
    <property type="entry name" value="PKS_Beta-ketoAc_synthase_dom"/>
</dbReference>
<evidence type="ECO:0000256" key="12">
    <source>
        <dbReference type="PIRSR" id="PIRSR000447-1"/>
    </source>
</evidence>
<dbReference type="CDD" id="cd00834">
    <property type="entry name" value="KAS_I_II"/>
    <property type="match status" value="1"/>
</dbReference>
<dbReference type="SMART" id="SM00825">
    <property type="entry name" value="PKS_KS"/>
    <property type="match status" value="1"/>
</dbReference>
<dbReference type="EMBL" id="QRDW01000007">
    <property type="protein sequence ID" value="RED48553.1"/>
    <property type="molecule type" value="Genomic_DNA"/>
</dbReference>
<dbReference type="UniPathway" id="UPA00094"/>
<feature type="active site" description="For beta-ketoacyl synthase activity" evidence="12">
    <location>
        <position position="165"/>
    </location>
</feature>
<gene>
    <name evidence="15" type="ORF">DFP90_10756</name>
</gene>
<dbReference type="GO" id="GO:0004315">
    <property type="term" value="F:3-oxoacyl-[acyl-carrier-protein] synthase activity"/>
    <property type="evidence" value="ECO:0007669"/>
    <property type="project" value="UniProtKB-UniRule"/>
</dbReference>
<dbReference type="InterPro" id="IPR017568">
    <property type="entry name" value="3-oxoacyl-ACP_synth-2"/>
</dbReference>
<evidence type="ECO:0000256" key="9">
    <source>
        <dbReference type="ARBA" id="ARBA00023160"/>
    </source>
</evidence>
<comment type="catalytic activity">
    <reaction evidence="11">
        <text>(9Z)-hexadecenoyl-[ACP] + malonyl-[ACP] + H(+) = 3-oxo-(11Z)-octadecenoyl-[ACP] + holo-[ACP] + CO2</text>
        <dbReference type="Rhea" id="RHEA:55040"/>
        <dbReference type="Rhea" id="RHEA-COMP:9623"/>
        <dbReference type="Rhea" id="RHEA-COMP:9685"/>
        <dbReference type="Rhea" id="RHEA-COMP:10800"/>
        <dbReference type="Rhea" id="RHEA-COMP:14074"/>
        <dbReference type="ChEBI" id="CHEBI:15378"/>
        <dbReference type="ChEBI" id="CHEBI:16526"/>
        <dbReference type="ChEBI" id="CHEBI:64479"/>
        <dbReference type="ChEBI" id="CHEBI:78449"/>
        <dbReference type="ChEBI" id="CHEBI:83989"/>
        <dbReference type="ChEBI" id="CHEBI:138538"/>
        <dbReference type="EC" id="2.3.1.179"/>
    </reaction>
</comment>
<dbReference type="PROSITE" id="PS52004">
    <property type="entry name" value="KS3_2"/>
    <property type="match status" value="1"/>
</dbReference>
<evidence type="ECO:0000256" key="8">
    <source>
        <dbReference type="ARBA" id="ARBA00023098"/>
    </source>
</evidence>
<evidence type="ECO:0000256" key="7">
    <source>
        <dbReference type="ARBA" id="ARBA00022832"/>
    </source>
</evidence>
<feature type="domain" description="Ketosynthase family 3 (KS3)" evidence="14">
    <location>
        <begin position="1"/>
        <end position="414"/>
    </location>
</feature>
<dbReference type="InterPro" id="IPR000794">
    <property type="entry name" value="Beta-ketoacyl_synthase"/>
</dbReference>
<evidence type="ECO:0000256" key="2">
    <source>
        <dbReference type="ARBA" id="ARBA00008467"/>
    </source>
</evidence>
<sequence length="415" mass="43264">MREVVVTGMGLVTPLGVGLEANWDKLSNGVSGVKKITEDWAEEILVKVAGLVRDENFRPEEIVLPKDLRKMDRFIQFAMVAAEQAVAQAGLDVKNDMAGLKAGTAIASGIGGFPAIMEAERERVKKGNWRMSPFLIPSFLANLAAGQVSIRHGLKGPLHTPVTACAAGAQAIGGAARLIATGEADTMVAGGSEACIDPISLSGFAAAKAIYTGEERPAEESSRPFDKDRAGFVMGEGAGIMVLEAREVAEARGAKILARVAGYGETADAHHMTSPPSDGEGAVRAMANALAQADMSPQQVGHLNAHSTSTSVGDAAELRAIKTVFGNWATRLGISGTKSMTGHLLGAAGAVETIFSTLALMNNFIPPTANLDQPDDEFADLDLMAKQGRRQDLEAVICNAFGFGGVNASLVLAKA</sequence>
<dbReference type="Gene3D" id="3.40.47.10">
    <property type="match status" value="1"/>
</dbReference>
<dbReference type="FunFam" id="3.40.47.10:FF:000018">
    <property type="entry name" value="3-oxoacyl-[acyl-carrier-protein] synthase 2"/>
    <property type="match status" value="1"/>
</dbReference>
<evidence type="ECO:0000256" key="3">
    <source>
        <dbReference type="ARBA" id="ARBA00012356"/>
    </source>
</evidence>
<dbReference type="NCBIfam" id="NF005589">
    <property type="entry name" value="PRK07314.1"/>
    <property type="match status" value="1"/>
</dbReference>
<accession>A0A3D9HGF0</accession>
<evidence type="ECO:0000313" key="16">
    <source>
        <dbReference type="Proteomes" id="UP000256845"/>
    </source>
</evidence>
<dbReference type="InterPro" id="IPR016039">
    <property type="entry name" value="Thiolase-like"/>
</dbReference>
<evidence type="ECO:0000256" key="10">
    <source>
        <dbReference type="ARBA" id="ARBA00023315"/>
    </source>
</evidence>
<comment type="pathway">
    <text evidence="1 11">Lipid metabolism; fatty acid biosynthesis.</text>
</comment>
<dbReference type="Pfam" id="PF00109">
    <property type="entry name" value="ketoacyl-synt"/>
    <property type="match status" value="1"/>
</dbReference>
<dbReference type="InterPro" id="IPR014031">
    <property type="entry name" value="Ketoacyl_synth_C"/>
</dbReference>
<dbReference type="EC" id="2.3.1.179" evidence="3 11"/>
<evidence type="ECO:0000256" key="11">
    <source>
        <dbReference type="PIRNR" id="PIRNR000447"/>
    </source>
</evidence>
<keyword evidence="9 11" id="KW-0275">Fatty acid biosynthesis</keyword>
<dbReference type="AlphaFoldDB" id="A0A3D9HGF0"/>
<organism evidence="15 16">
    <name type="scientific">Aestuariispira insulae</name>
    <dbReference type="NCBI Taxonomy" id="1461337"/>
    <lineage>
        <taxon>Bacteria</taxon>
        <taxon>Pseudomonadati</taxon>
        <taxon>Pseudomonadota</taxon>
        <taxon>Alphaproteobacteria</taxon>
        <taxon>Rhodospirillales</taxon>
        <taxon>Kiloniellaceae</taxon>
        <taxon>Aestuariispira</taxon>
    </lineage>
</organism>
<keyword evidence="5 11" id="KW-0444">Lipid biosynthesis</keyword>
<protein>
    <recommendedName>
        <fullName evidence="4 11">3-oxoacyl-[acyl-carrier-protein] synthase 2</fullName>
        <ecNumber evidence="3 11">2.3.1.179</ecNumber>
    </recommendedName>
</protein>
<keyword evidence="7" id="KW-0276">Fatty acid metabolism</keyword>
<dbReference type="SUPFAM" id="SSF53901">
    <property type="entry name" value="Thiolase-like"/>
    <property type="match status" value="2"/>
</dbReference>